<proteinExistence type="predicted"/>
<name>A0A3N4LHN5_9PEZI</name>
<feature type="non-terminal residue" evidence="1">
    <location>
        <position position="70"/>
    </location>
</feature>
<evidence type="ECO:0000313" key="2">
    <source>
        <dbReference type="Proteomes" id="UP000267821"/>
    </source>
</evidence>
<organism evidence="1 2">
    <name type="scientific">Terfezia boudieri ATCC MYA-4762</name>
    <dbReference type="NCBI Taxonomy" id="1051890"/>
    <lineage>
        <taxon>Eukaryota</taxon>
        <taxon>Fungi</taxon>
        <taxon>Dikarya</taxon>
        <taxon>Ascomycota</taxon>
        <taxon>Pezizomycotina</taxon>
        <taxon>Pezizomycetes</taxon>
        <taxon>Pezizales</taxon>
        <taxon>Pezizaceae</taxon>
        <taxon>Terfezia</taxon>
    </lineage>
</organism>
<keyword evidence="2" id="KW-1185">Reference proteome</keyword>
<protein>
    <submittedName>
        <fullName evidence="1">Uncharacterized protein</fullName>
    </submittedName>
</protein>
<dbReference type="InParanoid" id="A0A3N4LHN5"/>
<dbReference type="Proteomes" id="UP000267821">
    <property type="component" value="Unassembled WGS sequence"/>
</dbReference>
<gene>
    <name evidence="1" type="ORF">L211DRAFT_890294</name>
</gene>
<reference evidence="1 2" key="1">
    <citation type="journal article" date="2018" name="Nat. Ecol. Evol.">
        <title>Pezizomycetes genomes reveal the molecular basis of ectomycorrhizal truffle lifestyle.</title>
        <authorList>
            <person name="Murat C."/>
            <person name="Payen T."/>
            <person name="Noel B."/>
            <person name="Kuo A."/>
            <person name="Morin E."/>
            <person name="Chen J."/>
            <person name="Kohler A."/>
            <person name="Krizsan K."/>
            <person name="Balestrini R."/>
            <person name="Da Silva C."/>
            <person name="Montanini B."/>
            <person name="Hainaut M."/>
            <person name="Levati E."/>
            <person name="Barry K.W."/>
            <person name="Belfiori B."/>
            <person name="Cichocki N."/>
            <person name="Clum A."/>
            <person name="Dockter R.B."/>
            <person name="Fauchery L."/>
            <person name="Guy J."/>
            <person name="Iotti M."/>
            <person name="Le Tacon F."/>
            <person name="Lindquist E.A."/>
            <person name="Lipzen A."/>
            <person name="Malagnac F."/>
            <person name="Mello A."/>
            <person name="Molinier V."/>
            <person name="Miyauchi S."/>
            <person name="Poulain J."/>
            <person name="Riccioni C."/>
            <person name="Rubini A."/>
            <person name="Sitrit Y."/>
            <person name="Splivallo R."/>
            <person name="Traeger S."/>
            <person name="Wang M."/>
            <person name="Zifcakova L."/>
            <person name="Wipf D."/>
            <person name="Zambonelli A."/>
            <person name="Paolocci F."/>
            <person name="Nowrousian M."/>
            <person name="Ottonello S."/>
            <person name="Baldrian P."/>
            <person name="Spatafora J.W."/>
            <person name="Henrissat B."/>
            <person name="Nagy L.G."/>
            <person name="Aury J.M."/>
            <person name="Wincker P."/>
            <person name="Grigoriev I.V."/>
            <person name="Bonfante P."/>
            <person name="Martin F.M."/>
        </authorList>
    </citation>
    <scope>NUCLEOTIDE SEQUENCE [LARGE SCALE GENOMIC DNA]</scope>
    <source>
        <strain evidence="1 2">ATCC MYA-4762</strain>
    </source>
</reference>
<dbReference type="EMBL" id="ML121562">
    <property type="protein sequence ID" value="RPB21198.1"/>
    <property type="molecule type" value="Genomic_DNA"/>
</dbReference>
<accession>A0A3N4LHN5</accession>
<dbReference type="OrthoDB" id="3599551at2759"/>
<sequence length="70" mass="8359">MRLYTFMSNARPASFKAIYRILLENEEAKREYLFVSLITHYLNIIDNLTTKVYLTYEDLKERLIGLPINN</sequence>
<dbReference type="AlphaFoldDB" id="A0A3N4LHN5"/>
<evidence type="ECO:0000313" key="1">
    <source>
        <dbReference type="EMBL" id="RPB21198.1"/>
    </source>
</evidence>